<reference evidence="1 2" key="1">
    <citation type="submission" date="2019-04" db="EMBL/GenBank/DDBJ databases">
        <title>Pedobacter sp. RP-3-15 sp. nov., isolated from Arctic soil.</title>
        <authorList>
            <person name="Dahal R.H."/>
            <person name="Kim D.-U."/>
        </authorList>
    </citation>
    <scope>NUCLEOTIDE SEQUENCE [LARGE SCALE GENOMIC DNA]</scope>
    <source>
        <strain evidence="1 2">RP-3-15</strain>
    </source>
</reference>
<sequence>MARSSTGAQGLVTGKIGNTYYYVRYGKQQVRAASHIIKPKSEKQLAQQQRMSVLKPVISYLKLYIRVGFALKGIEKADSASNCFRSYNLKHAIKGQYPNQEIDYPAVRLSEGNLSLPLNAAVQSVADGFKFTWAFDAQDPNGSPYDRTMLLVYFPEVDQPRFFQIISGAERSDCEELLKVPVAMKGRFAETYISFITDDRSSISDSVYTGRVLC</sequence>
<gene>
    <name evidence="1" type="ORF">FA047_03890</name>
</gene>
<dbReference type="RefSeq" id="WP_136834654.1">
    <property type="nucleotide sequence ID" value="NZ_SWBQ01000001.1"/>
</dbReference>
<accession>A0A4U1CMW5</accession>
<dbReference type="Pfam" id="PF19781">
    <property type="entry name" value="DUF6266"/>
    <property type="match status" value="1"/>
</dbReference>
<proteinExistence type="predicted"/>
<dbReference type="Proteomes" id="UP000307244">
    <property type="component" value="Unassembled WGS sequence"/>
</dbReference>
<keyword evidence="2" id="KW-1185">Reference proteome</keyword>
<dbReference type="InterPro" id="IPR046233">
    <property type="entry name" value="DUF6266"/>
</dbReference>
<evidence type="ECO:0000313" key="1">
    <source>
        <dbReference type="EMBL" id="TKC09241.1"/>
    </source>
</evidence>
<name>A0A4U1CMW5_9SPHI</name>
<dbReference type="AlphaFoldDB" id="A0A4U1CMW5"/>
<dbReference type="OrthoDB" id="648163at2"/>
<protein>
    <submittedName>
        <fullName evidence="1">Uncharacterized protein</fullName>
    </submittedName>
</protein>
<comment type="caution">
    <text evidence="1">The sequence shown here is derived from an EMBL/GenBank/DDBJ whole genome shotgun (WGS) entry which is preliminary data.</text>
</comment>
<organism evidence="1 2">
    <name type="scientific">Pedobacter frigoris</name>
    <dbReference type="NCBI Taxonomy" id="2571272"/>
    <lineage>
        <taxon>Bacteria</taxon>
        <taxon>Pseudomonadati</taxon>
        <taxon>Bacteroidota</taxon>
        <taxon>Sphingobacteriia</taxon>
        <taxon>Sphingobacteriales</taxon>
        <taxon>Sphingobacteriaceae</taxon>
        <taxon>Pedobacter</taxon>
    </lineage>
</organism>
<evidence type="ECO:0000313" key="2">
    <source>
        <dbReference type="Proteomes" id="UP000307244"/>
    </source>
</evidence>
<dbReference type="EMBL" id="SWBQ01000001">
    <property type="protein sequence ID" value="TKC09241.1"/>
    <property type="molecule type" value="Genomic_DNA"/>
</dbReference>